<evidence type="ECO:0000256" key="8">
    <source>
        <dbReference type="SAM" id="MobiDB-lite"/>
    </source>
</evidence>
<comment type="similarity">
    <text evidence="1">Belongs to the protein kinase superfamily. NEK Ser/Thr protein kinase family. NIMA subfamily.</text>
</comment>
<dbReference type="PROSITE" id="PS00108">
    <property type="entry name" value="PROTEIN_KINASE_ST"/>
    <property type="match status" value="1"/>
</dbReference>
<dbReference type="PANTHER" id="PTHR43671">
    <property type="entry name" value="SERINE/THREONINE-PROTEIN KINASE NEK"/>
    <property type="match status" value="1"/>
</dbReference>
<feature type="region of interest" description="Disordered" evidence="8">
    <location>
        <begin position="127"/>
        <end position="170"/>
    </location>
</feature>
<dbReference type="EMBL" id="CP099419">
    <property type="protein sequence ID" value="USW49060.1"/>
    <property type="molecule type" value="Genomic_DNA"/>
</dbReference>
<proteinExistence type="inferred from homology"/>
<keyword evidence="3" id="KW-0808">Transferase</keyword>
<dbReference type="Proteomes" id="UP001056384">
    <property type="component" value="Chromosome 2"/>
</dbReference>
<evidence type="ECO:0000256" key="2">
    <source>
        <dbReference type="ARBA" id="ARBA00012513"/>
    </source>
</evidence>
<evidence type="ECO:0000313" key="11">
    <source>
        <dbReference type="Proteomes" id="UP001056384"/>
    </source>
</evidence>
<evidence type="ECO:0000259" key="9">
    <source>
        <dbReference type="PROSITE" id="PS50011"/>
    </source>
</evidence>
<dbReference type="InterPro" id="IPR050660">
    <property type="entry name" value="NEK_Ser/Thr_kinase"/>
</dbReference>
<keyword evidence="6 7" id="KW-0067">ATP-binding</keyword>
<dbReference type="Pfam" id="PF00069">
    <property type="entry name" value="Pkinase"/>
    <property type="match status" value="1"/>
</dbReference>
<evidence type="ECO:0000313" key="10">
    <source>
        <dbReference type="EMBL" id="USW49060.1"/>
    </source>
</evidence>
<evidence type="ECO:0000256" key="1">
    <source>
        <dbReference type="ARBA" id="ARBA00010886"/>
    </source>
</evidence>
<evidence type="ECO:0000256" key="3">
    <source>
        <dbReference type="ARBA" id="ARBA00022679"/>
    </source>
</evidence>
<dbReference type="AlphaFoldDB" id="A0A9Q9AMB1"/>
<dbReference type="InterPro" id="IPR008271">
    <property type="entry name" value="Ser/Thr_kinase_AS"/>
</dbReference>
<reference evidence="10" key="1">
    <citation type="submission" date="2022-06" db="EMBL/GenBank/DDBJ databases">
        <title>Complete genome sequences of two strains of the flax pathogen Septoria linicola.</title>
        <authorList>
            <person name="Lapalu N."/>
            <person name="Simon A."/>
            <person name="Demenou B."/>
            <person name="Paumier D."/>
            <person name="Guillot M.-P."/>
            <person name="Gout L."/>
            <person name="Valade R."/>
        </authorList>
    </citation>
    <scope>NUCLEOTIDE SEQUENCE</scope>
    <source>
        <strain evidence="10">SE15195</strain>
    </source>
</reference>
<dbReference type="SMART" id="SM00220">
    <property type="entry name" value="S_TKc"/>
    <property type="match status" value="1"/>
</dbReference>
<dbReference type="Gene3D" id="1.10.510.10">
    <property type="entry name" value="Transferase(Phosphotransferase) domain 1"/>
    <property type="match status" value="1"/>
</dbReference>
<dbReference type="GO" id="GO:0004674">
    <property type="term" value="F:protein serine/threonine kinase activity"/>
    <property type="evidence" value="ECO:0007669"/>
    <property type="project" value="UniProtKB-EC"/>
</dbReference>
<feature type="domain" description="Protein kinase" evidence="9">
    <location>
        <begin position="215"/>
        <end position="546"/>
    </location>
</feature>
<evidence type="ECO:0000256" key="5">
    <source>
        <dbReference type="ARBA" id="ARBA00022777"/>
    </source>
</evidence>
<dbReference type="PROSITE" id="PS00107">
    <property type="entry name" value="PROTEIN_KINASE_ATP"/>
    <property type="match status" value="1"/>
</dbReference>
<dbReference type="InterPro" id="IPR011009">
    <property type="entry name" value="Kinase-like_dom_sf"/>
</dbReference>
<accession>A0A9Q9AMB1</accession>
<dbReference type="InterPro" id="IPR000719">
    <property type="entry name" value="Prot_kinase_dom"/>
</dbReference>
<keyword evidence="11" id="KW-1185">Reference proteome</keyword>
<protein>
    <recommendedName>
        <fullName evidence="2">non-specific serine/threonine protein kinase</fullName>
        <ecNumber evidence="2">2.7.11.1</ecNumber>
    </recommendedName>
</protein>
<evidence type="ECO:0000256" key="4">
    <source>
        <dbReference type="ARBA" id="ARBA00022741"/>
    </source>
</evidence>
<evidence type="ECO:0000256" key="7">
    <source>
        <dbReference type="PROSITE-ProRule" id="PRU10141"/>
    </source>
</evidence>
<dbReference type="EC" id="2.7.11.1" evidence="2"/>
<dbReference type="SUPFAM" id="SSF56112">
    <property type="entry name" value="Protein kinase-like (PK-like)"/>
    <property type="match status" value="1"/>
</dbReference>
<dbReference type="GO" id="GO:0005524">
    <property type="term" value="F:ATP binding"/>
    <property type="evidence" value="ECO:0007669"/>
    <property type="project" value="UniProtKB-UniRule"/>
</dbReference>
<dbReference type="PROSITE" id="PS50011">
    <property type="entry name" value="PROTEIN_KINASE_DOM"/>
    <property type="match status" value="1"/>
</dbReference>
<dbReference type="PANTHER" id="PTHR43671:SF13">
    <property type="entry name" value="SERINE_THREONINE-PROTEIN KINASE NEK2"/>
    <property type="match status" value="1"/>
</dbReference>
<keyword evidence="4 7" id="KW-0547">Nucleotide-binding</keyword>
<dbReference type="InterPro" id="IPR017441">
    <property type="entry name" value="Protein_kinase_ATP_BS"/>
</dbReference>
<name>A0A9Q9AMB1_9PEZI</name>
<sequence>MVPTLSSKQLYFRHRRARLARVTPGQHWSAFTGTVENEWRALTPGQRAAEGRRIRAAVRTGQTFGNIPDRPGLLAVAAAPPPVPGPAPQNIAVNLPQTIADFTPQEPPAGILGLQLPQVVVDFEPQSPPSIRPDPQTVTTEPVRAPIGDGGTIPRPGAKSPAWREPNDSERSIAGSVREVVSGVMNAFRVDRDTRKQLRKKTAEINPPDFKGVIWKHARYLGGGGFGHTNLYLGTDREDTINNRLVVKHCWASHRNWGSLAFWHGPRDSRLPMEIKAMQRLDDGMGDQNVVRYRWHVMHPNDMAYTIYMHFCGHGTLYDLIQRYQSRDDLFDIPQPALWAIFDALTQACLLMERGTPDLAQQPIVEWEQIVHKDIKPANIFLDEPSTAWASGIYPNAVLGDFGLCFLTHEDKDKLGPLAYNTGSGSKGYIAPEAVPLISDKTFSSRPLGKLLSWTNVYQIGVVMQRLITIDARPNRPDHADVEDTAYEWFPATFKAAKPELKDLCDLIEQCGLRVNGLSYVEDEYKLEMVYGETPLSSQQEDEPAA</sequence>
<organism evidence="10 11">
    <name type="scientific">Septoria linicola</name>
    <dbReference type="NCBI Taxonomy" id="215465"/>
    <lineage>
        <taxon>Eukaryota</taxon>
        <taxon>Fungi</taxon>
        <taxon>Dikarya</taxon>
        <taxon>Ascomycota</taxon>
        <taxon>Pezizomycotina</taxon>
        <taxon>Dothideomycetes</taxon>
        <taxon>Dothideomycetidae</taxon>
        <taxon>Mycosphaerellales</taxon>
        <taxon>Mycosphaerellaceae</taxon>
        <taxon>Septoria</taxon>
    </lineage>
</organism>
<evidence type="ECO:0000256" key="6">
    <source>
        <dbReference type="ARBA" id="ARBA00022840"/>
    </source>
</evidence>
<keyword evidence="5 10" id="KW-0418">Kinase</keyword>
<feature type="binding site" evidence="7">
    <location>
        <position position="248"/>
    </location>
    <ligand>
        <name>ATP</name>
        <dbReference type="ChEBI" id="CHEBI:30616"/>
    </ligand>
</feature>
<gene>
    <name evidence="10" type="ORF">Slin15195_G023790</name>
</gene>